<dbReference type="AlphaFoldDB" id="A0A6S6SS19"/>
<proteinExistence type="predicted"/>
<dbReference type="EMBL" id="CACVAX010000016">
    <property type="protein sequence ID" value="CAA6807432.1"/>
    <property type="molecule type" value="Genomic_DNA"/>
</dbReference>
<gene>
    <name evidence="1" type="ORF">HELGO_WM14106</name>
</gene>
<feature type="non-terminal residue" evidence="1">
    <location>
        <position position="25"/>
    </location>
</feature>
<evidence type="ECO:0000313" key="1">
    <source>
        <dbReference type="EMBL" id="CAA6807432.1"/>
    </source>
</evidence>
<organism evidence="1">
    <name type="scientific">uncultured Sulfurovum sp</name>
    <dbReference type="NCBI Taxonomy" id="269237"/>
    <lineage>
        <taxon>Bacteria</taxon>
        <taxon>Pseudomonadati</taxon>
        <taxon>Campylobacterota</taxon>
        <taxon>Epsilonproteobacteria</taxon>
        <taxon>Campylobacterales</taxon>
        <taxon>Sulfurovaceae</taxon>
        <taxon>Sulfurovum</taxon>
        <taxon>environmental samples</taxon>
    </lineage>
</organism>
<accession>A0A6S6SS19</accession>
<reference evidence="1" key="1">
    <citation type="submission" date="2020-01" db="EMBL/GenBank/DDBJ databases">
        <authorList>
            <person name="Meier V. D."/>
            <person name="Meier V D."/>
        </authorList>
    </citation>
    <scope>NUCLEOTIDE SEQUENCE</scope>
    <source>
        <strain evidence="1">HLG_WM_MAG_04</strain>
    </source>
</reference>
<sequence length="25" mass="3069">MSTMKMKKKKKLIEELKKVNDFRVD</sequence>
<protein>
    <submittedName>
        <fullName evidence="1">Uncharacterized protein</fullName>
    </submittedName>
</protein>
<name>A0A6S6SS19_9BACT</name>